<dbReference type="InterPro" id="IPR010982">
    <property type="entry name" value="Lambda_DNA-bd_dom_sf"/>
</dbReference>
<organism evidence="3 4">
    <name type="scientific">Dethiobacter alkaliphilus AHT 1</name>
    <dbReference type="NCBI Taxonomy" id="555088"/>
    <lineage>
        <taxon>Bacteria</taxon>
        <taxon>Bacillati</taxon>
        <taxon>Bacillota</taxon>
        <taxon>Dethiobacteria</taxon>
        <taxon>Dethiobacterales</taxon>
        <taxon>Dethiobacteraceae</taxon>
        <taxon>Dethiobacter</taxon>
    </lineage>
</organism>
<dbReference type="eggNOG" id="COG2856">
    <property type="taxonomic scope" value="Bacteria"/>
</dbReference>
<dbReference type="GO" id="GO:0003677">
    <property type="term" value="F:DNA binding"/>
    <property type="evidence" value="ECO:0007669"/>
    <property type="project" value="InterPro"/>
</dbReference>
<dbReference type="SMART" id="SM00530">
    <property type="entry name" value="HTH_XRE"/>
    <property type="match status" value="1"/>
</dbReference>
<dbReference type="Gene3D" id="1.10.10.2910">
    <property type="match status" value="1"/>
</dbReference>
<keyword evidence="4" id="KW-1185">Reference proteome</keyword>
<dbReference type="InterPro" id="IPR010359">
    <property type="entry name" value="IrrE_HExxH"/>
</dbReference>
<dbReference type="AlphaFoldDB" id="C0GGN0"/>
<proteinExistence type="inferred from homology"/>
<evidence type="ECO:0000313" key="3">
    <source>
        <dbReference type="EMBL" id="EEG77471.1"/>
    </source>
</evidence>
<dbReference type="InterPro" id="IPR001387">
    <property type="entry name" value="Cro/C1-type_HTH"/>
</dbReference>
<dbReference type="PANTHER" id="PTHR43236:SF1">
    <property type="entry name" value="BLL7220 PROTEIN"/>
    <property type="match status" value="1"/>
</dbReference>
<dbReference type="Proteomes" id="UP000006443">
    <property type="component" value="Unassembled WGS sequence"/>
</dbReference>
<protein>
    <submittedName>
        <fullName evidence="3">Helix-turn-helix domain protein</fullName>
    </submittedName>
</protein>
<comment type="similarity">
    <text evidence="1">Belongs to the short-chain fatty acyl-CoA assimilation regulator (ScfR) family.</text>
</comment>
<dbReference type="InterPro" id="IPR052345">
    <property type="entry name" value="Rad_response_metalloprotease"/>
</dbReference>
<dbReference type="Gene3D" id="1.10.260.40">
    <property type="entry name" value="lambda repressor-like DNA-binding domains"/>
    <property type="match status" value="1"/>
</dbReference>
<name>C0GGN0_DETAL</name>
<gene>
    <name evidence="3" type="ORF">DealDRAFT_1594</name>
</gene>
<comment type="caution">
    <text evidence="3">The sequence shown here is derived from an EMBL/GenBank/DDBJ whole genome shotgun (WGS) entry which is preliminary data.</text>
</comment>
<sequence length="406" mass="46315">MITAVIMFTIIDYLHIIKIKGVVKMDHKMISINLRRVREEKGLSQSEVAHLAGISRVAYGRIESGASIPKVSTLQNIADGIDIKLQDLFVPVSTLKKVRFRATKKMNSRDSILTEVNRWLENFNYLEKLLKDKHEYKFSKLAQELSAMPAGHERAKVAADKARKVLRLTEKEPIRDIAGLLESCGIKVRPLRLASEGFFGLSVSEHDKGPAIIVNVWERISVERWIFSAAHELGHLLLHLDAYEVGENNENPDEEVEANIFASYFLMPKSAFESEWNDTYGLPFVDRVLKVKLIFRVSYKTVLYRLSEKTGNSIWGKFKVAYKARTGKTLLLADEPNRLSPDSFQQSPEVLRSNEPDSISPSHFIEDRLYKLVRTAIENDEITMSRGAEILRLDLENMREIVGSWV</sequence>
<reference evidence="3 4" key="1">
    <citation type="submission" date="2009-02" db="EMBL/GenBank/DDBJ databases">
        <title>Sequencing of the draft genome and assembly of Dethiobacter alkaliphilus AHT 1.</title>
        <authorList>
            <consortium name="US DOE Joint Genome Institute (JGI-PGF)"/>
            <person name="Lucas S."/>
            <person name="Copeland A."/>
            <person name="Lapidus A."/>
            <person name="Glavina del Rio T."/>
            <person name="Dalin E."/>
            <person name="Tice H."/>
            <person name="Bruce D."/>
            <person name="Goodwin L."/>
            <person name="Pitluck S."/>
            <person name="Larimer F."/>
            <person name="Land M.L."/>
            <person name="Hauser L."/>
            <person name="Muyzer G."/>
        </authorList>
    </citation>
    <scope>NUCLEOTIDE SEQUENCE [LARGE SCALE GENOMIC DNA]</scope>
    <source>
        <strain evidence="3 4">AHT 1</strain>
    </source>
</reference>
<dbReference type="CDD" id="cd00093">
    <property type="entry name" value="HTH_XRE"/>
    <property type="match status" value="1"/>
</dbReference>
<dbReference type="PANTHER" id="PTHR43236">
    <property type="entry name" value="ANTITOXIN HIGA1"/>
    <property type="match status" value="1"/>
</dbReference>
<feature type="domain" description="HTH cro/C1-type" evidence="2">
    <location>
        <begin position="34"/>
        <end position="88"/>
    </location>
</feature>
<accession>C0GGN0</accession>
<dbReference type="EMBL" id="ACJM01000007">
    <property type="protein sequence ID" value="EEG77471.1"/>
    <property type="molecule type" value="Genomic_DNA"/>
</dbReference>
<dbReference type="STRING" id="555088.DealDRAFT_1594"/>
<evidence type="ECO:0000313" key="4">
    <source>
        <dbReference type="Proteomes" id="UP000006443"/>
    </source>
</evidence>
<dbReference type="Pfam" id="PF01381">
    <property type="entry name" value="HTH_3"/>
    <property type="match status" value="1"/>
</dbReference>
<evidence type="ECO:0000256" key="1">
    <source>
        <dbReference type="ARBA" id="ARBA00007227"/>
    </source>
</evidence>
<dbReference type="Pfam" id="PF06114">
    <property type="entry name" value="Peptidase_M78"/>
    <property type="match status" value="1"/>
</dbReference>
<dbReference type="SUPFAM" id="SSF47413">
    <property type="entry name" value="lambda repressor-like DNA-binding domains"/>
    <property type="match status" value="1"/>
</dbReference>
<dbReference type="PROSITE" id="PS50943">
    <property type="entry name" value="HTH_CROC1"/>
    <property type="match status" value="1"/>
</dbReference>
<evidence type="ECO:0000259" key="2">
    <source>
        <dbReference type="PROSITE" id="PS50943"/>
    </source>
</evidence>